<proteinExistence type="inferred from homology"/>
<dbReference type="RefSeq" id="WP_285932579.1">
    <property type="nucleotide sequence ID" value="NZ_JASTZU010000039.1"/>
</dbReference>
<accession>A0ABT7L654</accession>
<feature type="topological domain" description="Cytoplasmic" evidence="8">
    <location>
        <begin position="22"/>
        <end position="563"/>
    </location>
</feature>
<evidence type="ECO:0000313" key="10">
    <source>
        <dbReference type="Proteomes" id="UP001235343"/>
    </source>
</evidence>
<comment type="subcellular location">
    <subcellularLocation>
        <location evidence="8">Cell membrane</location>
        <topology evidence="8">Single-pass membrane protein</topology>
    </subcellularLocation>
    <text evidence="8">Colocalized with FtsZ to the nascent septal site.</text>
</comment>
<evidence type="ECO:0000256" key="4">
    <source>
        <dbReference type="ARBA" id="ARBA00023054"/>
    </source>
</evidence>
<evidence type="ECO:0000256" key="1">
    <source>
        <dbReference type="ARBA" id="ARBA00022618"/>
    </source>
</evidence>
<gene>
    <name evidence="8 9" type="primary">ezrA</name>
    <name evidence="9" type="ORF">QQS35_12920</name>
</gene>
<sequence length="563" mass="66142">MAIVIGCILVVIALIILGLILRKRVYDDVDRLESWKMNIMNRNVTSELAKVKSLNLSGETQEKFENWKERWDKILTKELPDIEEYLLDAEEAADRFRITSSKKIMKTVDQTLRLIESNIDQMFNELEQLLDSEQNSRKEVEEIQPIIKGLRKILIQQRHQYGKAEIRFDVEIDELEGKLEKYFSLTDLGNYFEAQQLVHELKDNLMDLESKIKEFPVIYKKCKKEIPAQIDDLLTGIKSMKEDGYRIEHLGFEKELHTFQERLLDCIIQLENGNVTDIFDIIEPIEERIGEMYQLLEKEAVAKSYVQKQMPSYRNLVEEVSKDFSNTKDEVELLQDSYYLEQTDMELHMNLEKWITQLQKQFEQLERNIEEEKITNIEIREQVESGYKELLELQESHDDFKEQVRALRKDEIEAKEQVLEMRKLLYNTNRKLQKSNIPGVPAFIWELLNEASEKSETVVNNLEKIPLDMGKVQHSIIEADKAVQAMVEQTELLLDQAQLVETVIQYANRYRSKYAVLAAKLHEAETMFRNFQYENALEEAASALEQVEPGALKRLEDYTKIPS</sequence>
<evidence type="ECO:0000313" key="9">
    <source>
        <dbReference type="EMBL" id="MDL4841346.1"/>
    </source>
</evidence>
<name>A0ABT7L654_9BACI</name>
<reference evidence="9 10" key="1">
    <citation type="submission" date="2023-06" db="EMBL/GenBank/DDBJ databases">
        <title>Aquibacillus rhizosphaerae LR5S19.</title>
        <authorList>
            <person name="Sun J.-Q."/>
        </authorList>
    </citation>
    <scope>NUCLEOTIDE SEQUENCE [LARGE SCALE GENOMIC DNA]</scope>
    <source>
        <strain evidence="9 10">LR5S19</strain>
    </source>
</reference>
<dbReference type="Pfam" id="PF06160">
    <property type="entry name" value="EzrA"/>
    <property type="match status" value="1"/>
</dbReference>
<evidence type="ECO:0000256" key="5">
    <source>
        <dbReference type="ARBA" id="ARBA00023136"/>
    </source>
</evidence>
<keyword evidence="1 8" id="KW-0132">Cell division</keyword>
<keyword evidence="3 8" id="KW-1133">Transmembrane helix</keyword>
<feature type="topological domain" description="Extracellular" evidence="8">
    <location>
        <begin position="1"/>
        <end position="2"/>
    </location>
</feature>
<evidence type="ECO:0000256" key="8">
    <source>
        <dbReference type="HAMAP-Rule" id="MF_00728"/>
    </source>
</evidence>
<evidence type="ECO:0000256" key="3">
    <source>
        <dbReference type="ARBA" id="ARBA00022989"/>
    </source>
</evidence>
<keyword evidence="2 8" id="KW-0812">Transmembrane</keyword>
<dbReference type="Proteomes" id="UP001235343">
    <property type="component" value="Unassembled WGS sequence"/>
</dbReference>
<comment type="function">
    <text evidence="8">Negative regulator of FtsZ ring formation; modulates the frequency and position of FtsZ ring formation. Inhibits FtsZ ring formation at polar sites. Interacts either with FtsZ or with one of its binding partners to promote depolymerization.</text>
</comment>
<keyword evidence="7 8" id="KW-0131">Cell cycle</keyword>
<dbReference type="HAMAP" id="MF_00728">
    <property type="entry name" value="EzrA"/>
    <property type="match status" value="1"/>
</dbReference>
<keyword evidence="10" id="KW-1185">Reference proteome</keyword>
<dbReference type="InterPro" id="IPR010379">
    <property type="entry name" value="EzrA"/>
</dbReference>
<keyword evidence="6 8" id="KW-0717">Septation</keyword>
<evidence type="ECO:0000256" key="7">
    <source>
        <dbReference type="ARBA" id="ARBA00023306"/>
    </source>
</evidence>
<feature type="coiled-coil region" evidence="8">
    <location>
        <begin position="112"/>
        <end position="143"/>
    </location>
</feature>
<keyword evidence="4 8" id="KW-0175">Coiled coil</keyword>
<dbReference type="NCBIfam" id="NF003413">
    <property type="entry name" value="PRK04778.1-7"/>
    <property type="match status" value="1"/>
</dbReference>
<keyword evidence="5 8" id="KW-0472">Membrane</keyword>
<organism evidence="9 10">
    <name type="scientific">Aquibacillus rhizosphaerae</name>
    <dbReference type="NCBI Taxonomy" id="3051431"/>
    <lineage>
        <taxon>Bacteria</taxon>
        <taxon>Bacillati</taxon>
        <taxon>Bacillota</taxon>
        <taxon>Bacilli</taxon>
        <taxon>Bacillales</taxon>
        <taxon>Bacillaceae</taxon>
        <taxon>Aquibacillus</taxon>
    </lineage>
</organism>
<evidence type="ECO:0000256" key="6">
    <source>
        <dbReference type="ARBA" id="ARBA00023210"/>
    </source>
</evidence>
<comment type="similarity">
    <text evidence="8">Belongs to the EzrA family.</text>
</comment>
<protein>
    <recommendedName>
        <fullName evidence="8">Septation ring formation regulator EzrA</fullName>
    </recommendedName>
</protein>
<dbReference type="EMBL" id="JASTZU010000039">
    <property type="protein sequence ID" value="MDL4841346.1"/>
    <property type="molecule type" value="Genomic_DNA"/>
</dbReference>
<feature type="coiled-coil region" evidence="8">
    <location>
        <begin position="348"/>
        <end position="417"/>
    </location>
</feature>
<keyword evidence="8" id="KW-1003">Cell membrane</keyword>
<comment type="caution">
    <text evidence="9">The sequence shown here is derived from an EMBL/GenBank/DDBJ whole genome shotgun (WGS) entry which is preliminary data.</text>
</comment>
<evidence type="ECO:0000256" key="2">
    <source>
        <dbReference type="ARBA" id="ARBA00022692"/>
    </source>
</evidence>